<evidence type="ECO:0000256" key="6">
    <source>
        <dbReference type="NCBIfam" id="TIGR00152"/>
    </source>
</evidence>
<accession>A0ABU9LWZ9</accession>
<dbReference type="PANTHER" id="PTHR10695:SF46">
    <property type="entry name" value="BIFUNCTIONAL COENZYME A SYNTHASE-RELATED"/>
    <property type="match status" value="1"/>
</dbReference>
<keyword evidence="4 5" id="KW-0173">Coenzyme A biosynthesis</keyword>
<reference evidence="7 8" key="1">
    <citation type="journal article" date="2018" name="Arch. Microbiol.">
        <title>Hymenobacter segetis sp. nov., isolated from soil.</title>
        <authorList>
            <person name="Ten L.N."/>
            <person name="Lim S.J."/>
            <person name="Kim B.O."/>
            <person name="Kang I.K."/>
            <person name="Jung H.Y."/>
        </authorList>
    </citation>
    <scope>NUCLEOTIDE SEQUENCE [LARGE SCALE GENOMIC DNA]</scope>
    <source>
        <strain evidence="7 8">S7-3-11</strain>
    </source>
</reference>
<dbReference type="RefSeq" id="WP_342298976.1">
    <property type="nucleotide sequence ID" value="NZ_JBCEVZ010000033.1"/>
</dbReference>
<keyword evidence="5" id="KW-0963">Cytoplasm</keyword>
<comment type="subcellular location">
    <subcellularLocation>
        <location evidence="5">Cytoplasm</location>
    </subcellularLocation>
</comment>
<feature type="binding site" evidence="5">
    <location>
        <begin position="11"/>
        <end position="16"/>
    </location>
    <ligand>
        <name>ATP</name>
        <dbReference type="ChEBI" id="CHEBI:30616"/>
    </ligand>
</feature>
<dbReference type="CDD" id="cd02022">
    <property type="entry name" value="DPCK"/>
    <property type="match status" value="1"/>
</dbReference>
<dbReference type="NCBIfam" id="TIGR00152">
    <property type="entry name" value="dephospho-CoA kinase"/>
    <property type="match status" value="1"/>
</dbReference>
<dbReference type="GO" id="GO:0004140">
    <property type="term" value="F:dephospho-CoA kinase activity"/>
    <property type="evidence" value="ECO:0007669"/>
    <property type="project" value="UniProtKB-EC"/>
</dbReference>
<protein>
    <recommendedName>
        <fullName evidence="5 6">Dephospho-CoA kinase</fullName>
        <ecNumber evidence="5 6">2.7.1.24</ecNumber>
    </recommendedName>
    <alternativeName>
        <fullName evidence="5">Dephosphocoenzyme A kinase</fullName>
    </alternativeName>
</protein>
<keyword evidence="2 5" id="KW-0547">Nucleotide-binding</keyword>
<keyword evidence="5 7" id="KW-0418">Kinase</keyword>
<dbReference type="PANTHER" id="PTHR10695">
    <property type="entry name" value="DEPHOSPHO-COA KINASE-RELATED"/>
    <property type="match status" value="1"/>
</dbReference>
<dbReference type="InterPro" id="IPR001977">
    <property type="entry name" value="Depp_CoAkinase"/>
</dbReference>
<keyword evidence="3 5" id="KW-0067">ATP-binding</keyword>
<name>A0ABU9LWZ9_9BACT</name>
<dbReference type="PROSITE" id="PS51219">
    <property type="entry name" value="DPCK"/>
    <property type="match status" value="1"/>
</dbReference>
<keyword evidence="5 7" id="KW-0808">Transferase</keyword>
<organism evidence="7 8">
    <name type="scientific">Hymenobacter segetis</name>
    <dbReference type="NCBI Taxonomy" id="2025509"/>
    <lineage>
        <taxon>Bacteria</taxon>
        <taxon>Pseudomonadati</taxon>
        <taxon>Bacteroidota</taxon>
        <taxon>Cytophagia</taxon>
        <taxon>Cytophagales</taxon>
        <taxon>Hymenobacteraceae</taxon>
        <taxon>Hymenobacter</taxon>
    </lineage>
</organism>
<keyword evidence="8" id="KW-1185">Reference proteome</keyword>
<evidence type="ECO:0000256" key="1">
    <source>
        <dbReference type="ARBA" id="ARBA00009018"/>
    </source>
</evidence>
<comment type="pathway">
    <text evidence="5">Cofactor biosynthesis; coenzyme A biosynthesis; CoA from (R)-pantothenate: step 5/5.</text>
</comment>
<dbReference type="InterPro" id="IPR027417">
    <property type="entry name" value="P-loop_NTPase"/>
</dbReference>
<comment type="function">
    <text evidence="5">Catalyzes the phosphorylation of the 3'-hydroxyl group of dephosphocoenzyme A to form coenzyme A.</text>
</comment>
<dbReference type="EMBL" id="JBCEVZ010000033">
    <property type="protein sequence ID" value="MEL5995267.1"/>
    <property type="molecule type" value="Genomic_DNA"/>
</dbReference>
<dbReference type="HAMAP" id="MF_00376">
    <property type="entry name" value="Dephospho_CoA_kinase"/>
    <property type="match status" value="1"/>
</dbReference>
<comment type="catalytic activity">
    <reaction evidence="5">
        <text>3'-dephospho-CoA + ATP = ADP + CoA + H(+)</text>
        <dbReference type="Rhea" id="RHEA:18245"/>
        <dbReference type="ChEBI" id="CHEBI:15378"/>
        <dbReference type="ChEBI" id="CHEBI:30616"/>
        <dbReference type="ChEBI" id="CHEBI:57287"/>
        <dbReference type="ChEBI" id="CHEBI:57328"/>
        <dbReference type="ChEBI" id="CHEBI:456216"/>
        <dbReference type="EC" id="2.7.1.24"/>
    </reaction>
</comment>
<evidence type="ECO:0000313" key="8">
    <source>
        <dbReference type="Proteomes" id="UP001479606"/>
    </source>
</evidence>
<dbReference type="SUPFAM" id="SSF52540">
    <property type="entry name" value="P-loop containing nucleoside triphosphate hydrolases"/>
    <property type="match status" value="1"/>
</dbReference>
<evidence type="ECO:0000256" key="4">
    <source>
        <dbReference type="ARBA" id="ARBA00022993"/>
    </source>
</evidence>
<sequence length="217" mass="23624">MLRIGITGGIGSGKSIVSRLFHALGVPIYDADTRARWVMENDAELRQQLTAAFGPDTYDAAGRLNRPVLAGTVFNNPALLAQLNGLVHPHVGTDFERWADAQAQAGHAYVLKEAALLFEAGSYKQLDRIITVFAPLAVRVARVLRRDPHRSAADVQAIMAKQLSEEEKMARADYVLTNDDVQPLLPQVLALHAAFSAPPATPVNKERPPLPGQPFSF</sequence>
<dbReference type="Gene3D" id="3.40.50.300">
    <property type="entry name" value="P-loop containing nucleotide triphosphate hydrolases"/>
    <property type="match status" value="1"/>
</dbReference>
<gene>
    <name evidence="5 7" type="primary">coaE</name>
    <name evidence="7" type="ORF">AAFH49_13700</name>
</gene>
<evidence type="ECO:0000313" key="7">
    <source>
        <dbReference type="EMBL" id="MEL5995267.1"/>
    </source>
</evidence>
<dbReference type="Pfam" id="PF01121">
    <property type="entry name" value="CoaE"/>
    <property type="match status" value="1"/>
</dbReference>
<comment type="similarity">
    <text evidence="1 5">Belongs to the CoaE family.</text>
</comment>
<evidence type="ECO:0000256" key="2">
    <source>
        <dbReference type="ARBA" id="ARBA00022741"/>
    </source>
</evidence>
<dbReference type="EC" id="2.7.1.24" evidence="5 6"/>
<comment type="caution">
    <text evidence="7">The sequence shown here is derived from an EMBL/GenBank/DDBJ whole genome shotgun (WGS) entry which is preliminary data.</text>
</comment>
<dbReference type="Proteomes" id="UP001479606">
    <property type="component" value="Unassembled WGS sequence"/>
</dbReference>
<evidence type="ECO:0000256" key="3">
    <source>
        <dbReference type="ARBA" id="ARBA00022840"/>
    </source>
</evidence>
<evidence type="ECO:0000256" key="5">
    <source>
        <dbReference type="HAMAP-Rule" id="MF_00376"/>
    </source>
</evidence>
<proteinExistence type="inferred from homology"/>